<proteinExistence type="predicted"/>
<gene>
    <name evidence="1" type="ORF">HMPREF9456_02046</name>
</gene>
<evidence type="ECO:0000313" key="1">
    <source>
        <dbReference type="EMBL" id="EGK03288.1"/>
    </source>
</evidence>
<protein>
    <submittedName>
        <fullName evidence="1">Uncharacterized protein</fullName>
    </submittedName>
</protein>
<accession>F8X1D7</accession>
<reference evidence="1 2" key="1">
    <citation type="submission" date="2011-04" db="EMBL/GenBank/DDBJ databases">
        <title>The Genome Sequence of Dysgonomonas mossii DSM 22836.</title>
        <authorList>
            <consortium name="The Broad Institute Genome Sequencing Platform"/>
            <person name="Earl A."/>
            <person name="Ward D."/>
            <person name="Feldgarden M."/>
            <person name="Gevers D."/>
            <person name="Pudlo N."/>
            <person name="Martens E."/>
            <person name="Allen-Vercoe E."/>
            <person name="Young S.K."/>
            <person name="Zeng Q."/>
            <person name="Gargeya S."/>
            <person name="Fitzgerald M."/>
            <person name="Haas B."/>
            <person name="Abouelleil A."/>
            <person name="Alvarado L."/>
            <person name="Arachchi H.M."/>
            <person name="Berlin A."/>
            <person name="Brown A."/>
            <person name="Chapman S.B."/>
            <person name="Chen Z."/>
            <person name="Dunbar C."/>
            <person name="Freedman E."/>
            <person name="Gearin G."/>
            <person name="Gellesch M."/>
            <person name="Goldberg J."/>
            <person name="Griggs A."/>
            <person name="Gujja S."/>
            <person name="Heiman D."/>
            <person name="Howarth C."/>
            <person name="Larson L."/>
            <person name="Lui A."/>
            <person name="MacDonald P.J.P."/>
            <person name="Mehta T."/>
            <person name="Montmayeur A."/>
            <person name="Murphy C."/>
            <person name="Neiman D."/>
            <person name="Pearson M."/>
            <person name="Priest M."/>
            <person name="Roberts A."/>
            <person name="Saif S."/>
            <person name="Shea T."/>
            <person name="Shenoy N."/>
            <person name="Sisk P."/>
            <person name="Stolte C."/>
            <person name="Sykes S."/>
            <person name="Yandava C."/>
            <person name="Wortman J."/>
            <person name="Nusbaum C."/>
            <person name="Birren B."/>
        </authorList>
    </citation>
    <scope>NUCLEOTIDE SEQUENCE [LARGE SCALE GENOMIC DNA]</scope>
    <source>
        <strain evidence="1 2">DSM 22836</strain>
    </source>
</reference>
<dbReference type="AlphaFoldDB" id="F8X1D7"/>
<dbReference type="Proteomes" id="UP000006420">
    <property type="component" value="Unassembled WGS sequence"/>
</dbReference>
<comment type="caution">
    <text evidence="1">The sequence shown here is derived from an EMBL/GenBank/DDBJ whole genome shotgun (WGS) entry which is preliminary data.</text>
</comment>
<keyword evidence="2" id="KW-1185">Reference proteome</keyword>
<dbReference type="EMBL" id="ADLW01000008">
    <property type="protein sequence ID" value="EGK03288.1"/>
    <property type="molecule type" value="Genomic_DNA"/>
</dbReference>
<organism evidence="1 2">
    <name type="scientific">Dysgonomonas mossii DSM 22836</name>
    <dbReference type="NCBI Taxonomy" id="742767"/>
    <lineage>
        <taxon>Bacteria</taxon>
        <taxon>Pseudomonadati</taxon>
        <taxon>Bacteroidota</taxon>
        <taxon>Bacteroidia</taxon>
        <taxon>Bacteroidales</taxon>
        <taxon>Dysgonomonadaceae</taxon>
        <taxon>Dysgonomonas</taxon>
    </lineage>
</organism>
<dbReference type="HOGENOM" id="CLU_3152168_0_0_10"/>
<name>F8X1D7_9BACT</name>
<sequence length="48" mass="5383">MSKRYETQGAFATRDLAVAYLKSLVKGVDYNIFEIVDYTDGTYSVLLG</sequence>
<dbReference type="RefSeq" id="WP_006843416.1">
    <property type="nucleotide sequence ID" value="NZ_AQWJ01000023.1"/>
</dbReference>
<evidence type="ECO:0000313" key="2">
    <source>
        <dbReference type="Proteomes" id="UP000006420"/>
    </source>
</evidence>
<dbReference type="GeneID" id="78084085"/>